<dbReference type="AlphaFoldDB" id="A0A833JL73"/>
<protein>
    <submittedName>
        <fullName evidence="1">Uncharacterized protein</fullName>
    </submittedName>
</protein>
<reference evidence="1 2" key="1">
    <citation type="submission" date="2019-10" db="EMBL/GenBank/DDBJ databases">
        <title>Draft genome sequence of Marinobacter hydrocarbonoclasticus NCT7M from the microbiome of the marine copepod.</title>
        <authorList>
            <person name="Nuttall R."/>
            <person name="Sharma G."/>
            <person name="Moisander P."/>
        </authorList>
    </citation>
    <scope>NUCLEOTIDE SEQUENCE [LARGE SCALE GENOMIC DNA]</scope>
    <source>
        <strain evidence="1 2">NCT7M</strain>
    </source>
</reference>
<evidence type="ECO:0000313" key="1">
    <source>
        <dbReference type="EMBL" id="KAE8543829.1"/>
    </source>
</evidence>
<evidence type="ECO:0000313" key="2">
    <source>
        <dbReference type="Proteomes" id="UP000469950"/>
    </source>
</evidence>
<dbReference type="Proteomes" id="UP000469950">
    <property type="component" value="Unassembled WGS sequence"/>
</dbReference>
<comment type="caution">
    <text evidence="1">The sequence shown here is derived from an EMBL/GenBank/DDBJ whole genome shotgun (WGS) entry which is preliminary data.</text>
</comment>
<dbReference type="EMBL" id="WBMP01000027">
    <property type="protein sequence ID" value="KAE8543829.1"/>
    <property type="molecule type" value="Genomic_DNA"/>
</dbReference>
<proteinExistence type="predicted"/>
<name>A0A833JL73_MARNT</name>
<accession>A0A833JL73</accession>
<gene>
    <name evidence="1" type="ORF">F6453_3791</name>
</gene>
<sequence length="47" mass="5014">MIAQAVPPKIDGKLNNRVNSGALLCQRRPQKTTALKAAPEAASEQVQ</sequence>
<organism evidence="1 2">
    <name type="scientific">Marinobacter nauticus</name>
    <name type="common">Marinobacter hydrocarbonoclasticus</name>
    <name type="synonym">Marinobacter aquaeolei</name>
    <dbReference type="NCBI Taxonomy" id="2743"/>
    <lineage>
        <taxon>Bacteria</taxon>
        <taxon>Pseudomonadati</taxon>
        <taxon>Pseudomonadota</taxon>
        <taxon>Gammaproteobacteria</taxon>
        <taxon>Pseudomonadales</taxon>
        <taxon>Marinobacteraceae</taxon>
        <taxon>Marinobacter</taxon>
    </lineage>
</organism>